<dbReference type="Proteomes" id="UP000219994">
    <property type="component" value="Unassembled WGS sequence"/>
</dbReference>
<proteinExistence type="predicted"/>
<evidence type="ECO:0000313" key="2">
    <source>
        <dbReference type="EMBL" id="PDQ35195.1"/>
    </source>
</evidence>
<evidence type="ECO:0000313" key="3">
    <source>
        <dbReference type="Proteomes" id="UP000219994"/>
    </source>
</evidence>
<sequence>MYFAPSPNFNNPINGLLDTIWGWLAGIVIVLGTIVIIAGAIMLILGGVAGHNSNLKTLGWKCIFGAIIAVFIATAAAVWIGIASAQGEKVHASTSSPYSLSTSI</sequence>
<keyword evidence="1" id="KW-0472">Membrane</keyword>
<dbReference type="EMBL" id="NAEP01000039">
    <property type="protein sequence ID" value="PDQ35195.1"/>
    <property type="molecule type" value="Genomic_DNA"/>
</dbReference>
<feature type="transmembrane region" description="Helical" evidence="1">
    <location>
        <begin position="20"/>
        <end position="46"/>
    </location>
</feature>
<keyword evidence="1" id="KW-0812">Transmembrane</keyword>
<evidence type="ECO:0000256" key="1">
    <source>
        <dbReference type="SAM" id="Phobius"/>
    </source>
</evidence>
<organism evidence="2 3">
    <name type="scientific">Candidatus Lumbricidiphila eiseniae</name>
    <dbReference type="NCBI Taxonomy" id="1969409"/>
    <lineage>
        <taxon>Bacteria</taxon>
        <taxon>Bacillati</taxon>
        <taxon>Actinomycetota</taxon>
        <taxon>Actinomycetes</taxon>
        <taxon>Micrococcales</taxon>
        <taxon>Microbacteriaceae</taxon>
        <taxon>Candidatus Lumbricidiphila</taxon>
    </lineage>
</organism>
<keyword evidence="1" id="KW-1133">Transmembrane helix</keyword>
<accession>A0A2A6FQN4</accession>
<gene>
    <name evidence="2" type="ORF">B5766_07715</name>
</gene>
<feature type="transmembrane region" description="Helical" evidence="1">
    <location>
        <begin position="58"/>
        <end position="82"/>
    </location>
</feature>
<reference evidence="3" key="1">
    <citation type="submission" date="2017-03" db="EMBL/GenBank/DDBJ databases">
        <authorList>
            <person name="Lund M.B."/>
        </authorList>
    </citation>
    <scope>NUCLEOTIDE SEQUENCE [LARGE SCALE GENOMIC DNA]</scope>
</reference>
<name>A0A2A6FQN4_9MICO</name>
<protein>
    <submittedName>
        <fullName evidence="2">Uncharacterized protein</fullName>
    </submittedName>
</protein>
<comment type="caution">
    <text evidence="2">The sequence shown here is derived from an EMBL/GenBank/DDBJ whole genome shotgun (WGS) entry which is preliminary data.</text>
</comment>
<dbReference type="AlphaFoldDB" id="A0A2A6FQN4"/>